<evidence type="ECO:0000256" key="2">
    <source>
        <dbReference type="SAM" id="Phobius"/>
    </source>
</evidence>
<protein>
    <recommendedName>
        <fullName evidence="5">EGF-like domain-containing protein</fullName>
    </recommendedName>
</protein>
<evidence type="ECO:0008006" key="5">
    <source>
        <dbReference type="Google" id="ProtNLM"/>
    </source>
</evidence>
<comment type="caution">
    <text evidence="3">The sequence shown here is derived from an EMBL/GenBank/DDBJ whole genome shotgun (WGS) entry which is preliminary data.</text>
</comment>
<dbReference type="Proteomes" id="UP000699462">
    <property type="component" value="Unassembled WGS sequence"/>
</dbReference>
<dbReference type="OrthoDB" id="6235225at2759"/>
<dbReference type="SUPFAM" id="SSF57196">
    <property type="entry name" value="EGF/Laminin"/>
    <property type="match status" value="1"/>
</dbReference>
<keyword evidence="4" id="KW-1185">Reference proteome</keyword>
<name>A0A8T0DMI0_9TREM</name>
<evidence type="ECO:0000256" key="1">
    <source>
        <dbReference type="SAM" id="MobiDB-lite"/>
    </source>
</evidence>
<organism evidence="3 4">
    <name type="scientific">Paragonimus westermani</name>
    <dbReference type="NCBI Taxonomy" id="34504"/>
    <lineage>
        <taxon>Eukaryota</taxon>
        <taxon>Metazoa</taxon>
        <taxon>Spiralia</taxon>
        <taxon>Lophotrochozoa</taxon>
        <taxon>Platyhelminthes</taxon>
        <taxon>Trematoda</taxon>
        <taxon>Digenea</taxon>
        <taxon>Plagiorchiida</taxon>
        <taxon>Troglotremata</taxon>
        <taxon>Troglotrematidae</taxon>
        <taxon>Paragonimus</taxon>
    </lineage>
</organism>
<keyword evidence="2" id="KW-0472">Membrane</keyword>
<proteinExistence type="predicted"/>
<dbReference type="EMBL" id="JTDF01002245">
    <property type="protein sequence ID" value="KAF8569033.1"/>
    <property type="molecule type" value="Genomic_DNA"/>
</dbReference>
<evidence type="ECO:0000313" key="4">
    <source>
        <dbReference type="Proteomes" id="UP000699462"/>
    </source>
</evidence>
<accession>A0A8T0DMI0</accession>
<gene>
    <name evidence="3" type="ORF">P879_01022</name>
</gene>
<evidence type="ECO:0000313" key="3">
    <source>
        <dbReference type="EMBL" id="KAF8569033.1"/>
    </source>
</evidence>
<dbReference type="AlphaFoldDB" id="A0A8T0DMI0"/>
<reference evidence="3 4" key="1">
    <citation type="submission" date="2019-07" db="EMBL/GenBank/DDBJ databases">
        <title>Annotation for the trematode Paragonimus westermani.</title>
        <authorList>
            <person name="Choi Y.-J."/>
        </authorList>
    </citation>
    <scope>NUCLEOTIDE SEQUENCE [LARGE SCALE GENOMIC DNA]</scope>
    <source>
        <strain evidence="3">180907_Pwestermani</strain>
    </source>
</reference>
<sequence length="285" mass="31672">MKPMGAEQSKSLENAKSIPDILPDVIGCDAEGTVLCPENDTTLTCLNGGICALFVKEVEDTCEKRCRCNSDYFGDNCEYYKGFFTATVGLMVGCLLAIILTVFLIILIWYCCTQKSRKNGSIENDDSTNRSNQRVPLATQLTNQLKGGGAAESNWLPMESNEPHFRYPIESNLRTSQIQKSSTSRSYSVYDNVPTELEQITYMDEFPQSQCTVGPDGTRETAHLLAYDSVDYGVDYGLRGGRECETGNITMRHQNVQLHSQSPLRDPTQLHTFHSEYPGSPSGSR</sequence>
<keyword evidence="2" id="KW-0812">Transmembrane</keyword>
<keyword evidence="2" id="KW-1133">Transmembrane helix</keyword>
<feature type="region of interest" description="Disordered" evidence="1">
    <location>
        <begin position="256"/>
        <end position="285"/>
    </location>
</feature>
<feature type="transmembrane region" description="Helical" evidence="2">
    <location>
        <begin position="88"/>
        <end position="110"/>
    </location>
</feature>